<dbReference type="CDD" id="cd18793">
    <property type="entry name" value="SF2_C_SNF"/>
    <property type="match status" value="1"/>
</dbReference>
<dbReference type="PANTHER" id="PTHR45865:SF1">
    <property type="entry name" value="E3 UBIQUITIN-PROTEIN LIGASE SHPRH"/>
    <property type="match status" value="1"/>
</dbReference>
<dbReference type="Pfam" id="PF00176">
    <property type="entry name" value="SNF2-rel_dom"/>
    <property type="match status" value="1"/>
</dbReference>
<dbReference type="GO" id="GO:0016787">
    <property type="term" value="F:hydrolase activity"/>
    <property type="evidence" value="ECO:0007669"/>
    <property type="project" value="UniProtKB-KW"/>
</dbReference>
<dbReference type="Proteomes" id="UP000193685">
    <property type="component" value="Unassembled WGS sequence"/>
</dbReference>
<evidence type="ECO:0000256" key="3">
    <source>
        <dbReference type="ARBA" id="ARBA00022840"/>
    </source>
</evidence>
<dbReference type="InterPro" id="IPR001650">
    <property type="entry name" value="Helicase_C-like"/>
</dbReference>
<dbReference type="GO" id="GO:0005524">
    <property type="term" value="F:ATP binding"/>
    <property type="evidence" value="ECO:0007669"/>
    <property type="project" value="InterPro"/>
</dbReference>
<dbReference type="STRING" id="56484.A0A1Y2FUH0"/>
<evidence type="ECO:0000256" key="1">
    <source>
        <dbReference type="ARBA" id="ARBA00022741"/>
    </source>
</evidence>
<dbReference type="InterPro" id="IPR059033">
    <property type="entry name" value="C144_05_dom"/>
</dbReference>
<dbReference type="EMBL" id="MCFI01000001">
    <property type="protein sequence ID" value="ORY87638.1"/>
    <property type="molecule type" value="Genomic_DNA"/>
</dbReference>
<keyword evidence="2" id="KW-0378">Hydrolase</keyword>
<accession>A0A1Y2FUH0</accession>
<keyword evidence="4" id="KW-0479">Metal-binding</keyword>
<dbReference type="SUPFAM" id="SSF57850">
    <property type="entry name" value="RING/U-box"/>
    <property type="match status" value="1"/>
</dbReference>
<sequence>MPLQLHLDVYDTRFRPSLLKAAAETQEREPPAKRLKLSSTGSSPDELITLWDVEVVLEYPDHAVHLDALNGLVLEDIFSTKTSNISTARISVGVSNAWLVQGALLSVKKDPTDYAHQALLYMLAMSPTSSVVKSMHQVYEHAKYIRQVQIKGSSVCFVSRFSVAPLLQWSQSSVSLARNKMFSFFIDLMYPDQPAASPTVSDFYSFLKPPAATEETYESPFIKTELLHYQRNAVHWMLQRELGRGETAQLWLPYKSKDGSPVFMQKIIGLVTKSKAETESSNSIPGGLLADEMGLGKSLAIIALAVHNQMSGPDMEPQVDHFTGNTVKPIGATLVVSPPSILQQWIDEVAKHSSLRVCHYRGMAKTAIGEHDFTQYDIVVTAYDTLAAEVYHATPVISERKLRTPSLEKRKCPLVLHEWFRVVMDEAQMIATGSSAAAQVACQIPRKNAWIVTGTPISKSCVDTFGLLHFLRIDPIYANASLYNRILDSATAMDTIERLFKPLSCRNTKALVSAEIALPQQTMYLCPVELTAIEASNFNDLLDAALEEIGISKTLISASDDSWTEQLTSQQVSLMQAWISRLRQACTHPYIGGKNKASFAINVKPLQTLADVLDGMIDATNRSLEVDRRARATAILRKGQILEYTAKHDQSLKIWQDLLPTLQGEVEVASANHAASQKRHLDDKTDEVAERAFKLSLTDLRHWRELLQRCYFFIGSAHFQLKNEDQEKEAYANAKQVRKELLAESEEDALTHIAKVVKRFKAQDFVVIPEMRFSDFTGGFSSRPLLERLQTITEILNDQAGLMDEWRESCLDRLITQLPDQNDEASGGEYEESLDKQAEASDYHDLVRIATADRMALVNGLANTMVENDARTLAQSSARSEIVKAGLAARNQLIPKGGYQQWDSLVAVVNAFKAKVRQLEHMTDARTTTSARLELDIAVRALEQLQKRAAPQIKCCEALKAEFDLVVETLNARLLYYKQLQGISDGLTAFTVLKHVSDENLLNEDLDRALGRDKAVELEESDISDEERASRVFTAMHKVDAEILQRETVISKGQTREKYLRYLGTLKDKEKETCTICITEFDKGVMTVCGHIFCRDCFKEWFRQHRACPLCKKLLDRNSFHSITLKNVSVKSPPEVNSKASMHSVEYEYPRLSQEQLAAINQVTLVGSYSSKIDTIVKHIISIPDGQKAVLYSNWLEVLSLFSLALDKNEVKTALLGQRCKKSQPQGLEDFMNDSKCKVLLMSGKSQSSGLTLVNATHLFLVEPLLNQAVEQQVVSRIHRFGQTHETSVYQYTVEGSVEMTILKENARLRRQTKMEVAEETGPVILGDSQYKRRLRAGEVTDTNETIALFKCNFEQRPGVMGDEEEQDTLLGPI</sequence>
<dbReference type="PANTHER" id="PTHR45865">
    <property type="entry name" value="E3 UBIQUITIN-PROTEIN LIGASE SHPRH FAMILY MEMBER"/>
    <property type="match status" value="1"/>
</dbReference>
<feature type="domain" description="Helicase ATP-binding" evidence="7">
    <location>
        <begin position="278"/>
        <end position="474"/>
    </location>
</feature>
<dbReference type="Pfam" id="PF13639">
    <property type="entry name" value="zf-RING_2"/>
    <property type="match status" value="1"/>
</dbReference>
<dbReference type="InterPro" id="IPR038718">
    <property type="entry name" value="SNF2-like_sf"/>
</dbReference>
<dbReference type="Gene3D" id="3.40.50.300">
    <property type="entry name" value="P-loop containing nucleotide triphosphate hydrolases"/>
    <property type="match status" value="1"/>
</dbReference>
<proteinExistence type="predicted"/>
<organism evidence="8 9">
    <name type="scientific">Protomyces lactucae-debilis</name>
    <dbReference type="NCBI Taxonomy" id="2754530"/>
    <lineage>
        <taxon>Eukaryota</taxon>
        <taxon>Fungi</taxon>
        <taxon>Dikarya</taxon>
        <taxon>Ascomycota</taxon>
        <taxon>Taphrinomycotina</taxon>
        <taxon>Taphrinomycetes</taxon>
        <taxon>Taphrinales</taxon>
        <taxon>Protomycetaceae</taxon>
        <taxon>Protomyces</taxon>
    </lineage>
</organism>
<dbReference type="Gene3D" id="3.40.50.10810">
    <property type="entry name" value="Tandem AAA-ATPase domain"/>
    <property type="match status" value="1"/>
</dbReference>
<reference evidence="8 9" key="1">
    <citation type="submission" date="2016-07" db="EMBL/GenBank/DDBJ databases">
        <title>Pervasive Adenine N6-methylation of Active Genes in Fungi.</title>
        <authorList>
            <consortium name="DOE Joint Genome Institute"/>
            <person name="Mondo S.J."/>
            <person name="Dannebaum R.O."/>
            <person name="Kuo R.C."/>
            <person name="Labutti K."/>
            <person name="Haridas S."/>
            <person name="Kuo A."/>
            <person name="Salamov A."/>
            <person name="Ahrendt S.R."/>
            <person name="Lipzen A."/>
            <person name="Sullivan W."/>
            <person name="Andreopoulos W.B."/>
            <person name="Clum A."/>
            <person name="Lindquist E."/>
            <person name="Daum C."/>
            <person name="Ramamoorthy G.K."/>
            <person name="Gryganskyi A."/>
            <person name="Culley D."/>
            <person name="Magnuson J.K."/>
            <person name="James T.Y."/>
            <person name="O'Malley M.A."/>
            <person name="Stajich J.E."/>
            <person name="Spatafora J.W."/>
            <person name="Visel A."/>
            <person name="Grigoriev I.V."/>
        </authorList>
    </citation>
    <scope>NUCLEOTIDE SEQUENCE [LARGE SCALE GENOMIC DNA]</scope>
    <source>
        <strain evidence="8 9">12-1054</strain>
    </source>
</reference>
<name>A0A1Y2FUH0_PROLT</name>
<dbReference type="SMART" id="SM00184">
    <property type="entry name" value="RING"/>
    <property type="match status" value="1"/>
</dbReference>
<protein>
    <submittedName>
        <fullName evidence="8">SNF2 family N-terminal domain-domain-containing protein</fullName>
    </submittedName>
</protein>
<dbReference type="Gene3D" id="3.30.40.10">
    <property type="entry name" value="Zinc/RING finger domain, C3HC4 (zinc finger)"/>
    <property type="match status" value="1"/>
</dbReference>
<dbReference type="GeneID" id="63784998"/>
<dbReference type="PROSITE" id="PS50089">
    <property type="entry name" value="ZF_RING_2"/>
    <property type="match status" value="1"/>
</dbReference>
<keyword evidence="1" id="KW-0547">Nucleotide-binding</keyword>
<keyword evidence="4" id="KW-0862">Zinc</keyword>
<dbReference type="InterPro" id="IPR027417">
    <property type="entry name" value="P-loop_NTPase"/>
</dbReference>
<dbReference type="OMA" id="NIMEKKW"/>
<dbReference type="PROSITE" id="PS51192">
    <property type="entry name" value="HELICASE_ATP_BIND_1"/>
    <property type="match status" value="1"/>
</dbReference>
<dbReference type="GO" id="GO:0006974">
    <property type="term" value="P:DNA damage response"/>
    <property type="evidence" value="ECO:0007669"/>
    <property type="project" value="TreeGrafter"/>
</dbReference>
<dbReference type="InterPro" id="IPR052583">
    <property type="entry name" value="ATP-helicase/E3_Ub-Ligase"/>
</dbReference>
<dbReference type="InterPro" id="IPR014001">
    <property type="entry name" value="Helicase_ATP-bd"/>
</dbReference>
<dbReference type="GO" id="GO:0005634">
    <property type="term" value="C:nucleus"/>
    <property type="evidence" value="ECO:0007669"/>
    <property type="project" value="TreeGrafter"/>
</dbReference>
<dbReference type="RefSeq" id="XP_040728133.1">
    <property type="nucleotide sequence ID" value="XM_040868399.1"/>
</dbReference>
<gene>
    <name evidence="8" type="ORF">BCR37DRAFT_375513</name>
</gene>
<evidence type="ECO:0000256" key="4">
    <source>
        <dbReference type="PROSITE-ProRule" id="PRU00175"/>
    </source>
</evidence>
<dbReference type="SMART" id="SM00487">
    <property type="entry name" value="DEXDc"/>
    <property type="match status" value="1"/>
</dbReference>
<evidence type="ECO:0000256" key="2">
    <source>
        <dbReference type="ARBA" id="ARBA00022801"/>
    </source>
</evidence>
<dbReference type="InterPro" id="IPR001841">
    <property type="entry name" value="Znf_RING"/>
</dbReference>
<keyword evidence="9" id="KW-1185">Reference proteome</keyword>
<evidence type="ECO:0000256" key="5">
    <source>
        <dbReference type="SAM" id="MobiDB-lite"/>
    </source>
</evidence>
<dbReference type="Pfam" id="PF00271">
    <property type="entry name" value="Helicase_C"/>
    <property type="match status" value="1"/>
</dbReference>
<dbReference type="GO" id="GO:0061630">
    <property type="term" value="F:ubiquitin protein ligase activity"/>
    <property type="evidence" value="ECO:0007669"/>
    <property type="project" value="TreeGrafter"/>
</dbReference>
<feature type="region of interest" description="Disordered" evidence="5">
    <location>
        <begin position="23"/>
        <end position="42"/>
    </location>
</feature>
<dbReference type="OrthoDB" id="5330228at2759"/>
<evidence type="ECO:0000259" key="7">
    <source>
        <dbReference type="PROSITE" id="PS51192"/>
    </source>
</evidence>
<dbReference type="InterPro" id="IPR000330">
    <property type="entry name" value="SNF2_N"/>
</dbReference>
<evidence type="ECO:0000313" key="9">
    <source>
        <dbReference type="Proteomes" id="UP000193685"/>
    </source>
</evidence>
<keyword evidence="3" id="KW-0067">ATP-binding</keyword>
<dbReference type="InterPro" id="IPR013083">
    <property type="entry name" value="Znf_RING/FYVE/PHD"/>
</dbReference>
<dbReference type="InterPro" id="IPR049730">
    <property type="entry name" value="SNF2/RAD54-like_C"/>
</dbReference>
<dbReference type="GO" id="GO:0008270">
    <property type="term" value="F:zinc ion binding"/>
    <property type="evidence" value="ECO:0007669"/>
    <property type="project" value="UniProtKB-KW"/>
</dbReference>
<comment type="caution">
    <text evidence="8">The sequence shown here is derived from an EMBL/GenBank/DDBJ whole genome shotgun (WGS) entry which is preliminary data.</text>
</comment>
<evidence type="ECO:0000259" key="6">
    <source>
        <dbReference type="PROSITE" id="PS50089"/>
    </source>
</evidence>
<keyword evidence="4" id="KW-0863">Zinc-finger</keyword>
<dbReference type="Pfam" id="PF26021">
    <property type="entry name" value="Ferritin_C144_05"/>
    <property type="match status" value="1"/>
</dbReference>
<feature type="domain" description="RING-type" evidence="6">
    <location>
        <begin position="1074"/>
        <end position="1112"/>
    </location>
</feature>
<evidence type="ECO:0000313" key="8">
    <source>
        <dbReference type="EMBL" id="ORY87638.1"/>
    </source>
</evidence>
<dbReference type="GO" id="GO:0000209">
    <property type="term" value="P:protein polyubiquitination"/>
    <property type="evidence" value="ECO:0007669"/>
    <property type="project" value="TreeGrafter"/>
</dbReference>
<dbReference type="SUPFAM" id="SSF52540">
    <property type="entry name" value="P-loop containing nucleoside triphosphate hydrolases"/>
    <property type="match status" value="2"/>
</dbReference>